<dbReference type="SUPFAM" id="SSF111352">
    <property type="entry name" value="Ammonium transporter"/>
    <property type="match status" value="1"/>
</dbReference>
<evidence type="ECO:0000313" key="9">
    <source>
        <dbReference type="Proteomes" id="UP000182412"/>
    </source>
</evidence>
<feature type="transmembrane region" description="Helical" evidence="6">
    <location>
        <begin position="339"/>
        <end position="364"/>
    </location>
</feature>
<evidence type="ECO:0000313" key="8">
    <source>
        <dbReference type="EMBL" id="SDP69627.1"/>
    </source>
</evidence>
<keyword evidence="4 6" id="KW-0472">Membrane</keyword>
<evidence type="ECO:0000259" key="7">
    <source>
        <dbReference type="Pfam" id="PF00909"/>
    </source>
</evidence>
<feature type="transmembrane region" description="Helical" evidence="6">
    <location>
        <begin position="299"/>
        <end position="318"/>
    </location>
</feature>
<proteinExistence type="predicted"/>
<comment type="subcellular location">
    <subcellularLocation>
        <location evidence="1">Membrane</location>
        <topology evidence="1">Multi-pass membrane protein</topology>
    </subcellularLocation>
</comment>
<feature type="domain" description="Ammonium transporter AmtB-like" evidence="7">
    <location>
        <begin position="293"/>
        <end position="390"/>
    </location>
</feature>
<gene>
    <name evidence="8" type="ORF">SAMN05216366_13822</name>
</gene>
<name>A0A1H0UTT0_SELRU</name>
<dbReference type="EMBL" id="FNJQ01000038">
    <property type="protein sequence ID" value="SDP69627.1"/>
    <property type="molecule type" value="Genomic_DNA"/>
</dbReference>
<dbReference type="RefSeq" id="WP_074573343.1">
    <property type="nucleotide sequence ID" value="NZ_FNJQ01000038.1"/>
</dbReference>
<protein>
    <submittedName>
        <fullName evidence="8">Ammonium Transporter Family</fullName>
    </submittedName>
</protein>
<evidence type="ECO:0000256" key="5">
    <source>
        <dbReference type="SAM" id="Coils"/>
    </source>
</evidence>
<reference evidence="8 9" key="1">
    <citation type="submission" date="2016-10" db="EMBL/GenBank/DDBJ databases">
        <authorList>
            <person name="de Groot N.N."/>
        </authorList>
    </citation>
    <scope>NUCLEOTIDE SEQUENCE [LARGE SCALE GENOMIC DNA]</scope>
    <source>
        <strain evidence="8 9">S137</strain>
    </source>
</reference>
<evidence type="ECO:0000256" key="4">
    <source>
        <dbReference type="ARBA" id="ARBA00023136"/>
    </source>
</evidence>
<dbReference type="InterPro" id="IPR029020">
    <property type="entry name" value="Ammonium/urea_transptr"/>
</dbReference>
<dbReference type="InterPro" id="IPR024041">
    <property type="entry name" value="NH4_transpt_AmtB-like_dom"/>
</dbReference>
<dbReference type="GO" id="GO:0016020">
    <property type="term" value="C:membrane"/>
    <property type="evidence" value="ECO:0007669"/>
    <property type="project" value="UniProtKB-SubCell"/>
</dbReference>
<keyword evidence="2 6" id="KW-0812">Transmembrane</keyword>
<dbReference type="AlphaFoldDB" id="A0A1H0UTT0"/>
<keyword evidence="3 6" id="KW-1133">Transmembrane helix</keyword>
<evidence type="ECO:0000256" key="1">
    <source>
        <dbReference type="ARBA" id="ARBA00004141"/>
    </source>
</evidence>
<dbReference type="GO" id="GO:0008519">
    <property type="term" value="F:ammonium channel activity"/>
    <property type="evidence" value="ECO:0007669"/>
    <property type="project" value="InterPro"/>
</dbReference>
<accession>A0A1H0UTT0</accession>
<keyword evidence="5" id="KW-0175">Coiled coil</keyword>
<sequence length="569" mass="62153">MGKEFYEGNVLHNPKYKKQQEVFNSYQIAVENAANAEPLTKCHAKQGHGFGAERANNLIDRAHGKDAIILGDDNKKNGPDRQVDGVLIQTKYCQTAAESVNAAFRNGTYRYIDAEGNFMQLEVPKDQYHEAVQHMRRKIEQGQVPGTTNPDDATKIVRQGNVDYATAKRIAKAGNIDSLTFDAVHGAIIATTALGISATITFAQAVWRGEDANKALEMSICSGIKAGGIAFASSVLTAQLARTGLNQMLMAPSIKLVQMLPSSVRHEMVNVLRDAAKINTKIYGQAATNNLAKGLRANFAAAAITTIVMSAGDISNFFQSKISGKQLFKNMSTVASGVVGGYIGYAAGLVLAGPLGAFVVGLVGGTLSGEATKKLLDKFIEDDAVQMVAILNQQIVLLAQEYLLSEEELKIVVDELQDVLQAGALLYMYASEDKVIFANELLTETIEDVIKWRVNIVIPDNEKIQTGIGIALSKAQTSDGLNEYTMAAQLDSQKIGERLLGRCLSERAARKAWYVTRQINVISQQQELLLQTMAADEKQYKERNWELQREKENCKAEVKRLLEGMDNGK</sequence>
<evidence type="ECO:0000256" key="2">
    <source>
        <dbReference type="ARBA" id="ARBA00022692"/>
    </source>
</evidence>
<evidence type="ECO:0000256" key="6">
    <source>
        <dbReference type="SAM" id="Phobius"/>
    </source>
</evidence>
<dbReference type="Pfam" id="PF00909">
    <property type="entry name" value="Ammonium_transp"/>
    <property type="match status" value="1"/>
</dbReference>
<feature type="coiled-coil region" evidence="5">
    <location>
        <begin position="537"/>
        <end position="564"/>
    </location>
</feature>
<dbReference type="Proteomes" id="UP000182412">
    <property type="component" value="Unassembled WGS sequence"/>
</dbReference>
<dbReference type="Gene3D" id="1.10.3430.10">
    <property type="entry name" value="Ammonium transporter AmtB like domains"/>
    <property type="match status" value="1"/>
</dbReference>
<organism evidence="8 9">
    <name type="scientific">Selenomonas ruminantium</name>
    <dbReference type="NCBI Taxonomy" id="971"/>
    <lineage>
        <taxon>Bacteria</taxon>
        <taxon>Bacillati</taxon>
        <taxon>Bacillota</taxon>
        <taxon>Negativicutes</taxon>
        <taxon>Selenomonadales</taxon>
        <taxon>Selenomonadaceae</taxon>
        <taxon>Selenomonas</taxon>
    </lineage>
</organism>
<evidence type="ECO:0000256" key="3">
    <source>
        <dbReference type="ARBA" id="ARBA00022989"/>
    </source>
</evidence>